<reference evidence="6 7" key="1">
    <citation type="submission" date="2020-02" db="EMBL/GenBank/DDBJ databases">
        <title>Draft Genome Sequence of Verrucosispora sp. Strain CWR15, Isolated from Gulf of Mexico Sponge.</title>
        <authorList>
            <person name="Kennedy S.J."/>
            <person name="Cella E."/>
            <person name="Azarian T."/>
            <person name="Baker B.J."/>
            <person name="Shaw L.N."/>
        </authorList>
    </citation>
    <scope>NUCLEOTIDE SEQUENCE [LARGE SCALE GENOMIC DNA]</scope>
    <source>
        <strain evidence="6 7">CWR15</strain>
    </source>
</reference>
<evidence type="ECO:0000256" key="5">
    <source>
        <dbReference type="HAMAP-Rule" id="MF_01609"/>
    </source>
</evidence>
<organism evidence="6 7">
    <name type="scientific">Verrucosispora sioxanthis</name>
    <dbReference type="NCBI Taxonomy" id="2499994"/>
    <lineage>
        <taxon>Bacteria</taxon>
        <taxon>Bacillati</taxon>
        <taxon>Actinomycetota</taxon>
        <taxon>Actinomycetes</taxon>
        <taxon>Micromonosporales</taxon>
        <taxon>Micromonosporaceae</taxon>
        <taxon>Micromonospora</taxon>
    </lineage>
</organism>
<evidence type="ECO:0000313" key="6">
    <source>
        <dbReference type="EMBL" id="NGM15770.1"/>
    </source>
</evidence>
<dbReference type="PANTHER" id="PTHR36510:SF1">
    <property type="entry name" value="GLUTAMATE--CYSTEINE LIGASE 2-RELATED"/>
    <property type="match status" value="1"/>
</dbReference>
<dbReference type="GO" id="GO:0042398">
    <property type="term" value="P:modified amino acid biosynthetic process"/>
    <property type="evidence" value="ECO:0007669"/>
    <property type="project" value="InterPro"/>
</dbReference>
<dbReference type="GO" id="GO:0004357">
    <property type="term" value="F:glutamate-cysteine ligase activity"/>
    <property type="evidence" value="ECO:0007669"/>
    <property type="project" value="UniProtKB-EC"/>
</dbReference>
<dbReference type="RefSeq" id="WP_164449622.1">
    <property type="nucleotide sequence ID" value="NZ_SAIY01000011.1"/>
</dbReference>
<keyword evidence="2 5" id="KW-0547">Nucleotide-binding</keyword>
<accession>A0A6M1LBY6</accession>
<name>A0A6M1LBY6_9ACTN</name>
<proteinExistence type="inferred from homology"/>
<dbReference type="AlphaFoldDB" id="A0A6M1LBY6"/>
<sequence>MTNHPSTASPLSAVDVPARLTIGVEEEFLLLDPATGESLPVADQVLTALLGTARKQSRQEFRHSMVEMVTPVCADLADLRTHLITLRRAAAEAARSAGARLVAVGATPVHEPYRTVPDEPRYHAMSRRFGPVAHDPAVCGCHVHVGLPDRELAVQVCNHLRPWLPVVQAITANSPLHDGADTGHASWRSMQLERWPSIGPTPYFASVADYDATVAELVDAGIMLDAAMVYWYARPSASYPTVEIRVGDVCPGVDDTVLVAALVRALVATMVDQVRAGVRAPHLRSSLLAAAHWRAAHDGLDGQLVDLRGGGARPAWDLVEELFSTVTPALVRHGDLAYVLEQLARLRRDGTGAARQRRVIARTGGDVRAVLDHLAAETTAG</sequence>
<evidence type="ECO:0000256" key="4">
    <source>
        <dbReference type="ARBA" id="ARBA00048819"/>
    </source>
</evidence>
<keyword evidence="1 5" id="KW-0436">Ligase</keyword>
<protein>
    <recommendedName>
        <fullName evidence="5">Putative glutamate--cysteine ligase 2</fullName>
        <ecNumber evidence="5">6.3.2.2</ecNumber>
    </recommendedName>
    <alternativeName>
        <fullName evidence="5">Gamma-glutamylcysteine synthetase 2</fullName>
        <shortName evidence="5">GCS 2</shortName>
        <shortName evidence="5">Gamma-GCS 2</shortName>
    </alternativeName>
</protein>
<dbReference type="InterPro" id="IPR011793">
    <property type="entry name" value="YbdK"/>
</dbReference>
<dbReference type="InterPro" id="IPR014746">
    <property type="entry name" value="Gln_synth/guanido_kin_cat_dom"/>
</dbReference>
<dbReference type="Pfam" id="PF04107">
    <property type="entry name" value="GCS2"/>
    <property type="match status" value="1"/>
</dbReference>
<dbReference type="Proteomes" id="UP000478148">
    <property type="component" value="Unassembled WGS sequence"/>
</dbReference>
<comment type="catalytic activity">
    <reaction evidence="4 5">
        <text>L-cysteine + L-glutamate + ATP = gamma-L-glutamyl-L-cysteine + ADP + phosphate + H(+)</text>
        <dbReference type="Rhea" id="RHEA:13285"/>
        <dbReference type="ChEBI" id="CHEBI:15378"/>
        <dbReference type="ChEBI" id="CHEBI:29985"/>
        <dbReference type="ChEBI" id="CHEBI:30616"/>
        <dbReference type="ChEBI" id="CHEBI:35235"/>
        <dbReference type="ChEBI" id="CHEBI:43474"/>
        <dbReference type="ChEBI" id="CHEBI:58173"/>
        <dbReference type="ChEBI" id="CHEBI:456216"/>
        <dbReference type="EC" id="6.3.2.2"/>
    </reaction>
</comment>
<evidence type="ECO:0000313" key="7">
    <source>
        <dbReference type="Proteomes" id="UP000478148"/>
    </source>
</evidence>
<gene>
    <name evidence="6" type="ORF">ENC19_25640</name>
</gene>
<dbReference type="GO" id="GO:0005524">
    <property type="term" value="F:ATP binding"/>
    <property type="evidence" value="ECO:0007669"/>
    <property type="project" value="UniProtKB-KW"/>
</dbReference>
<keyword evidence="7" id="KW-1185">Reference proteome</keyword>
<keyword evidence="3 5" id="KW-0067">ATP-binding</keyword>
<evidence type="ECO:0000256" key="2">
    <source>
        <dbReference type="ARBA" id="ARBA00022741"/>
    </source>
</evidence>
<evidence type="ECO:0000256" key="3">
    <source>
        <dbReference type="ARBA" id="ARBA00022840"/>
    </source>
</evidence>
<dbReference type="HAMAP" id="MF_01609">
    <property type="entry name" value="Glu_cys_ligase_2"/>
    <property type="match status" value="1"/>
</dbReference>
<dbReference type="InterPro" id="IPR006336">
    <property type="entry name" value="GCS2"/>
</dbReference>
<dbReference type="InterPro" id="IPR050141">
    <property type="entry name" value="GCL_type2/YbdK_subfam"/>
</dbReference>
<comment type="similarity">
    <text evidence="5">Belongs to the glutamate--cysteine ligase type 2 family. YbdK subfamily.</text>
</comment>
<dbReference type="EC" id="6.3.2.2" evidence="5"/>
<evidence type="ECO:0000256" key="1">
    <source>
        <dbReference type="ARBA" id="ARBA00022598"/>
    </source>
</evidence>
<dbReference type="Gene3D" id="3.30.590.20">
    <property type="match status" value="1"/>
</dbReference>
<comment type="function">
    <text evidence="5">ATP-dependent carboxylate-amine ligase which exhibits weak glutamate--cysteine ligase activity.</text>
</comment>
<dbReference type="PANTHER" id="PTHR36510">
    <property type="entry name" value="GLUTAMATE--CYSTEINE LIGASE 2-RELATED"/>
    <property type="match status" value="1"/>
</dbReference>
<dbReference type="NCBIfam" id="NF010041">
    <property type="entry name" value="PRK13517.1-1"/>
    <property type="match status" value="1"/>
</dbReference>
<dbReference type="NCBIfam" id="TIGR02050">
    <property type="entry name" value="gshA_cyan_rel"/>
    <property type="match status" value="1"/>
</dbReference>
<dbReference type="SUPFAM" id="SSF55931">
    <property type="entry name" value="Glutamine synthetase/guanido kinase"/>
    <property type="match status" value="1"/>
</dbReference>
<dbReference type="EMBL" id="SAIY01000011">
    <property type="protein sequence ID" value="NGM15770.1"/>
    <property type="molecule type" value="Genomic_DNA"/>
</dbReference>
<comment type="caution">
    <text evidence="6">The sequence shown here is derived from an EMBL/GenBank/DDBJ whole genome shotgun (WGS) entry which is preliminary data.</text>
</comment>